<dbReference type="EMBL" id="HM236312">
    <property type="protein sequence ID" value="ADM53353.1"/>
    <property type="molecule type" value="mRNA"/>
</dbReference>
<reference evidence="3" key="1">
    <citation type="submission" date="2010-05" db="EMBL/GenBank/DDBJ databases">
        <title>Molecular cloning and characterization of Clonorchis sinensis Cs1 antigen.</title>
        <authorList>
            <person name="Xu X.N."/>
            <person name="Zhou Y."/>
            <person name="Dong Y.T."/>
            <person name="Bao Y.F."/>
            <person name="Xu B."/>
            <person name="Feng Z."/>
        </authorList>
    </citation>
    <scope>NUCLEOTIDE SEQUENCE</scope>
</reference>
<keyword evidence="2" id="KW-0732">Signal</keyword>
<feature type="region of interest" description="Disordered" evidence="1">
    <location>
        <begin position="47"/>
        <end position="182"/>
    </location>
</feature>
<name>G3CFY5_CLOSI</name>
<protein>
    <submittedName>
        <fullName evidence="3">Cs1 antigen</fullName>
    </submittedName>
</protein>
<evidence type="ECO:0000256" key="2">
    <source>
        <dbReference type="SAM" id="SignalP"/>
    </source>
</evidence>
<accession>G3CFY5</accession>
<proteinExistence type="evidence at transcript level"/>
<evidence type="ECO:0000256" key="1">
    <source>
        <dbReference type="SAM" id="MobiDB-lite"/>
    </source>
</evidence>
<evidence type="ECO:0000313" key="3">
    <source>
        <dbReference type="EMBL" id="ADM53353.1"/>
    </source>
</evidence>
<feature type="chain" id="PRO_5003443044" evidence="2">
    <location>
        <begin position="19"/>
        <end position="198"/>
    </location>
</feature>
<organism evidence="3">
    <name type="scientific">Clonorchis sinensis</name>
    <name type="common">Chinese liver fluke</name>
    <dbReference type="NCBI Taxonomy" id="79923"/>
    <lineage>
        <taxon>Eukaryota</taxon>
        <taxon>Metazoa</taxon>
        <taxon>Spiralia</taxon>
        <taxon>Lophotrochozoa</taxon>
        <taxon>Platyhelminthes</taxon>
        <taxon>Trematoda</taxon>
        <taxon>Digenea</taxon>
        <taxon>Opisthorchiida</taxon>
        <taxon>Opisthorchiata</taxon>
        <taxon>Opisthorchiidae</taxon>
        <taxon>Clonorchis</taxon>
    </lineage>
</organism>
<feature type="signal peptide" evidence="2">
    <location>
        <begin position="1"/>
        <end position="18"/>
    </location>
</feature>
<feature type="compositionally biased region" description="Polar residues" evidence="1">
    <location>
        <begin position="47"/>
        <end position="58"/>
    </location>
</feature>
<dbReference type="AlphaFoldDB" id="G3CFY5"/>
<sequence length="198" mass="20655">MGMKPQLVYFIFIQLVTAECLAENMSEDILDAEAKFIESLKALRDIPNTSGSSTSNLNADDADGAQSSPVKGECDPESDGAVADDAPPSQVKPQGDPESDGAVADDAPPSQVKPQGDPESDGAVADDAPPSQVKPQGDPESDGAVADDAPPSQVKPQGDPESDGAVAGDAPPSQVKPQGEIRMRKFRCQFIILRRIIS</sequence>